<evidence type="ECO:0000313" key="2">
    <source>
        <dbReference type="EMBL" id="ALU12598.1"/>
    </source>
</evidence>
<dbReference type="GeneID" id="30680500"/>
<evidence type="ECO:0000313" key="3">
    <source>
        <dbReference type="Proteomes" id="UP000060778"/>
    </source>
</evidence>
<keyword evidence="3" id="KW-1185">Reference proteome</keyword>
<feature type="transmembrane region" description="Helical" evidence="1">
    <location>
        <begin position="27"/>
        <end position="47"/>
    </location>
</feature>
<feature type="transmembrane region" description="Helical" evidence="1">
    <location>
        <begin position="53"/>
        <end position="73"/>
    </location>
</feature>
<proteinExistence type="predicted"/>
<keyword evidence="1" id="KW-0472">Membrane</keyword>
<gene>
    <name evidence="2" type="ORF">EYM_05585</name>
</gene>
<dbReference type="Proteomes" id="UP000060778">
    <property type="component" value="Chromosome"/>
</dbReference>
<reference evidence="2 3" key="1">
    <citation type="submission" date="2013-11" db="EMBL/GenBank/DDBJ databases">
        <title>Comparative genomics of Ignicoccus.</title>
        <authorList>
            <person name="Podar M."/>
        </authorList>
    </citation>
    <scope>NUCLEOTIDE SEQUENCE [LARGE SCALE GENOMIC DNA]</scope>
    <source>
        <strain evidence="2 3">DSM 13165</strain>
    </source>
</reference>
<keyword evidence="1" id="KW-1133">Transmembrane helix</keyword>
<dbReference type="KEGG" id="iis:EYM_05585"/>
<dbReference type="AlphaFoldDB" id="A0A0U3FL88"/>
<protein>
    <submittedName>
        <fullName evidence="2">Uncharacterized protein</fullName>
    </submittedName>
</protein>
<keyword evidence="1" id="KW-0812">Transmembrane</keyword>
<name>A0A0U3FL88_9CREN</name>
<organism evidence="2 3">
    <name type="scientific">Ignicoccus islandicus DSM 13165</name>
    <dbReference type="NCBI Taxonomy" id="940295"/>
    <lineage>
        <taxon>Archaea</taxon>
        <taxon>Thermoproteota</taxon>
        <taxon>Thermoprotei</taxon>
        <taxon>Desulfurococcales</taxon>
        <taxon>Desulfurococcaceae</taxon>
        <taxon>Ignicoccus</taxon>
    </lineage>
</organism>
<dbReference type="RefSeq" id="WP_075050028.1">
    <property type="nucleotide sequence ID" value="NZ_CP006867.1"/>
</dbReference>
<evidence type="ECO:0000256" key="1">
    <source>
        <dbReference type="SAM" id="Phobius"/>
    </source>
</evidence>
<dbReference type="EMBL" id="CP006867">
    <property type="protein sequence ID" value="ALU12598.1"/>
    <property type="molecule type" value="Genomic_DNA"/>
</dbReference>
<sequence length="96" mass="10786">MVVLNATSATITALSGFLVNSTLSFTLLHLLLMTYMALPFLMVLIFFNNNEYVFYATLVMEGILWAIAIYSVITKIHEYPKLTYQLLSNVTSIARG</sequence>
<accession>A0A0U3FL88</accession>
<dbReference type="STRING" id="940295.EYM_05585"/>